<evidence type="ECO:0000256" key="1">
    <source>
        <dbReference type="PROSITE-ProRule" id="PRU00169"/>
    </source>
</evidence>
<dbReference type="InterPro" id="IPR007492">
    <property type="entry name" value="LytTR_DNA-bd_dom"/>
</dbReference>
<evidence type="ECO:0000313" key="4">
    <source>
        <dbReference type="EMBL" id="QEC79826.1"/>
    </source>
</evidence>
<protein>
    <submittedName>
        <fullName evidence="4">Response regulator transcription factor</fullName>
    </submittedName>
</protein>
<dbReference type="InterPro" id="IPR001789">
    <property type="entry name" value="Sig_transdc_resp-reg_receiver"/>
</dbReference>
<dbReference type="PANTHER" id="PTHR37299:SF1">
    <property type="entry name" value="STAGE 0 SPORULATION PROTEIN A HOMOLOG"/>
    <property type="match status" value="1"/>
</dbReference>
<feature type="modified residue" description="4-aspartylphosphate" evidence="1">
    <location>
        <position position="55"/>
    </location>
</feature>
<dbReference type="Pfam" id="PF04397">
    <property type="entry name" value="LytTR"/>
    <property type="match status" value="1"/>
</dbReference>
<dbReference type="PROSITE" id="PS50110">
    <property type="entry name" value="RESPONSE_REGULATORY"/>
    <property type="match status" value="1"/>
</dbReference>
<name>A0A5B8WA24_9SPHI</name>
<dbReference type="RefSeq" id="WP_147059789.1">
    <property type="nucleotide sequence ID" value="NZ_CP042437.1"/>
</dbReference>
<dbReference type="SMART" id="SM00448">
    <property type="entry name" value="REC"/>
    <property type="match status" value="1"/>
</dbReference>
<dbReference type="KEGG" id="mgk:FSB76_29140"/>
<evidence type="ECO:0000313" key="5">
    <source>
        <dbReference type="Proteomes" id="UP000321362"/>
    </source>
</evidence>
<dbReference type="GO" id="GO:0000156">
    <property type="term" value="F:phosphorelay response regulator activity"/>
    <property type="evidence" value="ECO:0007669"/>
    <property type="project" value="InterPro"/>
</dbReference>
<dbReference type="Gene3D" id="2.40.50.1020">
    <property type="entry name" value="LytTr DNA-binding domain"/>
    <property type="match status" value="1"/>
</dbReference>
<dbReference type="SUPFAM" id="SSF52172">
    <property type="entry name" value="CheY-like"/>
    <property type="match status" value="1"/>
</dbReference>
<proteinExistence type="predicted"/>
<dbReference type="InterPro" id="IPR011006">
    <property type="entry name" value="CheY-like_superfamily"/>
</dbReference>
<keyword evidence="1" id="KW-0597">Phosphoprotein</keyword>
<dbReference type="SMART" id="SM00850">
    <property type="entry name" value="LytTR"/>
    <property type="match status" value="1"/>
</dbReference>
<keyword evidence="5" id="KW-1185">Reference proteome</keyword>
<gene>
    <name evidence="4" type="ORF">FSB76_29140</name>
</gene>
<evidence type="ECO:0000259" key="3">
    <source>
        <dbReference type="PROSITE" id="PS50930"/>
    </source>
</evidence>
<dbReference type="PANTHER" id="PTHR37299">
    <property type="entry name" value="TRANSCRIPTIONAL REGULATOR-RELATED"/>
    <property type="match status" value="1"/>
</dbReference>
<dbReference type="OrthoDB" id="9787344at2"/>
<organism evidence="4 5">
    <name type="scientific">Mucilaginibacter ginsenosidivorax</name>
    <dbReference type="NCBI Taxonomy" id="862126"/>
    <lineage>
        <taxon>Bacteria</taxon>
        <taxon>Pseudomonadati</taxon>
        <taxon>Bacteroidota</taxon>
        <taxon>Sphingobacteriia</taxon>
        <taxon>Sphingobacteriales</taxon>
        <taxon>Sphingobacteriaceae</taxon>
        <taxon>Mucilaginibacter</taxon>
    </lineage>
</organism>
<dbReference type="Gene3D" id="3.40.50.2300">
    <property type="match status" value="1"/>
</dbReference>
<evidence type="ECO:0000259" key="2">
    <source>
        <dbReference type="PROSITE" id="PS50110"/>
    </source>
</evidence>
<dbReference type="Proteomes" id="UP000321362">
    <property type="component" value="Chromosome"/>
</dbReference>
<dbReference type="EMBL" id="CP042437">
    <property type="protein sequence ID" value="QEC79826.1"/>
    <property type="molecule type" value="Genomic_DNA"/>
</dbReference>
<feature type="domain" description="Response regulatory" evidence="2">
    <location>
        <begin position="4"/>
        <end position="115"/>
    </location>
</feature>
<sequence>MILNCLIVDDEPIARDILRAYISQVPYLNLAGECRDAFEAMQVINRQPVNLIILDINMPRLSGLDMLRTLKKYPAIIITSAYPEYALEGFELSVTDYLLKPFSFPRFVQATEKALTTVNPSFSSSASTGEKEDFLMVKSDKKLTKVFFYEITYVEAYGNYIFIYREQDRIMSKQTLTQFQEQLPGNRFVRIHKSYIISLHSVKFIEGNEVSIGTKKLPVGKVYKDNLLKKLQ</sequence>
<dbReference type="PROSITE" id="PS50930">
    <property type="entry name" value="HTH_LYTTR"/>
    <property type="match status" value="1"/>
</dbReference>
<dbReference type="Pfam" id="PF00072">
    <property type="entry name" value="Response_reg"/>
    <property type="match status" value="1"/>
</dbReference>
<feature type="domain" description="HTH LytTR-type" evidence="3">
    <location>
        <begin position="135"/>
        <end position="232"/>
    </location>
</feature>
<accession>A0A5B8WA24</accession>
<reference evidence="4 5" key="1">
    <citation type="journal article" date="2013" name="J. Microbiol.">
        <title>Mucilaginibacter ginsenosidivorax sp. nov., with ginsenoside converting activity isolated from sediment.</title>
        <authorList>
            <person name="Kim J.K."/>
            <person name="Choi T.E."/>
            <person name="Liu Q.M."/>
            <person name="Park H.Y."/>
            <person name="Yi T.H."/>
            <person name="Yoon M.H."/>
            <person name="Kim S.C."/>
            <person name="Im W.T."/>
        </authorList>
    </citation>
    <scope>NUCLEOTIDE SEQUENCE [LARGE SCALE GENOMIC DNA]</scope>
    <source>
        <strain evidence="4 5">KHI28</strain>
    </source>
</reference>
<dbReference type="AlphaFoldDB" id="A0A5B8WA24"/>
<dbReference type="GO" id="GO:0003677">
    <property type="term" value="F:DNA binding"/>
    <property type="evidence" value="ECO:0007669"/>
    <property type="project" value="InterPro"/>
</dbReference>
<dbReference type="InterPro" id="IPR046947">
    <property type="entry name" value="LytR-like"/>
</dbReference>